<feature type="domain" description="Sigma factor regulator N-terminal" evidence="3">
    <location>
        <begin position="17"/>
        <end position="105"/>
    </location>
</feature>
<organism evidence="4 5">
    <name type="scientific">Thermoanaerobacter thermohydrosulfuricus</name>
    <name type="common">Clostridium thermohydrosulfuricum</name>
    <dbReference type="NCBI Taxonomy" id="1516"/>
    <lineage>
        <taxon>Bacteria</taxon>
        <taxon>Bacillati</taxon>
        <taxon>Bacillota</taxon>
        <taxon>Clostridia</taxon>
        <taxon>Thermoanaerobacterales</taxon>
        <taxon>Thermoanaerobacteraceae</taxon>
        <taxon>Thermoanaerobacter</taxon>
    </lineage>
</organism>
<keyword evidence="1" id="KW-0472">Membrane</keyword>
<dbReference type="Proteomes" id="UP000183404">
    <property type="component" value="Unassembled WGS sequence"/>
</dbReference>
<evidence type="ECO:0000259" key="2">
    <source>
        <dbReference type="Pfam" id="PF13791"/>
    </source>
</evidence>
<keyword evidence="1" id="KW-0812">Transmembrane</keyword>
<name>A0A1G7W7A2_THETY</name>
<dbReference type="InterPro" id="IPR025672">
    <property type="entry name" value="Sigma_reg_C_dom"/>
</dbReference>
<proteinExistence type="predicted"/>
<accession>A0A1G7W7A2</accession>
<evidence type="ECO:0000313" key="5">
    <source>
        <dbReference type="Proteomes" id="UP000183404"/>
    </source>
</evidence>
<dbReference type="RefSeq" id="WP_074592956.1">
    <property type="nucleotide sequence ID" value="NZ_FNBS01000113.1"/>
</dbReference>
<dbReference type="AlphaFoldDB" id="A0A1G7W7A2"/>
<dbReference type="EMBL" id="FNBS01000113">
    <property type="protein sequence ID" value="SDG67822.1"/>
    <property type="molecule type" value="Genomic_DNA"/>
</dbReference>
<protein>
    <submittedName>
        <fullName evidence="4">Sigma factor regulator N-terminal</fullName>
    </submittedName>
</protein>
<dbReference type="Pfam" id="PF13800">
    <property type="entry name" value="Sigma_reg_N"/>
    <property type="match status" value="1"/>
</dbReference>
<evidence type="ECO:0000313" key="4">
    <source>
        <dbReference type="EMBL" id="SDG67822.1"/>
    </source>
</evidence>
<gene>
    <name evidence="4" type="ORF">SAMN04244560_02753</name>
</gene>
<dbReference type="Pfam" id="PF13791">
    <property type="entry name" value="Sigma_reg_C"/>
    <property type="match status" value="1"/>
</dbReference>
<keyword evidence="1" id="KW-1133">Transmembrane helix</keyword>
<feature type="transmembrane region" description="Helical" evidence="1">
    <location>
        <begin position="31"/>
        <end position="49"/>
    </location>
</feature>
<reference evidence="4 5" key="1">
    <citation type="submission" date="2016-10" db="EMBL/GenBank/DDBJ databases">
        <authorList>
            <person name="de Groot N.N."/>
        </authorList>
    </citation>
    <scope>NUCLEOTIDE SEQUENCE [LARGE SCALE GENOMIC DNA]</scope>
    <source>
        <strain evidence="4 5">DSM 569</strain>
    </source>
</reference>
<evidence type="ECO:0000256" key="1">
    <source>
        <dbReference type="SAM" id="Phobius"/>
    </source>
</evidence>
<feature type="domain" description="Sigma factor regulator C-terminal" evidence="2">
    <location>
        <begin position="185"/>
        <end position="316"/>
    </location>
</feature>
<sequence length="322" mass="36558">MGSDLNKPISDISFDEKAFLRKARFKSIPRIIIISLIIAIGVFVLTFIIPEMMLQNQENRIDSFYPGIVKFTEPNTFAISGESYNVRLFGRQKKYYLLRLIGNKPCPAGIVTVDFDIWGGEQIKGDNSFCVIDSNSNELSNSYTEISTVIPEGTKEYLAPYAVPKLKFYNPAVKYDKVIREFDVLKNIPNDNLVEMALSFDRPLTLSEIKTIIPEDLKLMWGAVLVYEEKDYKQRSYLAERLVGNPYVNSPNGEKEFLKELERLSNVQSYSSTNLKRTVNFLKENVIKYYGVVVVGHPESLQELSSNSIITGAVLGIVTEPY</sequence>
<dbReference type="InterPro" id="IPR029101">
    <property type="entry name" value="Sigma_reg_N"/>
</dbReference>
<evidence type="ECO:0000259" key="3">
    <source>
        <dbReference type="Pfam" id="PF13800"/>
    </source>
</evidence>